<feature type="domain" description="UCH catalytic" evidence="9">
    <location>
        <begin position="24"/>
        <end position="261"/>
    </location>
</feature>
<comment type="caution">
    <text evidence="7">Lacks conserved residue(s) required for the propagation of feature annotation.</text>
</comment>
<comment type="catalytic activity">
    <reaction evidence="1 8">
        <text>Thiol-dependent hydrolysis of ester, thioester, amide, peptide and isopeptide bonds formed by the C-terminal Gly of ubiquitin (a 76-residue protein attached to proteins as an intracellular targeting signal).</text>
        <dbReference type="EC" id="3.4.19.12"/>
    </reaction>
</comment>
<keyword evidence="4 8" id="KW-0833">Ubl conjugation pathway</keyword>
<keyword evidence="6 8" id="KW-0788">Thiol protease</keyword>
<protein>
    <recommendedName>
        <fullName evidence="8">Ubiquitin carboxyl-terminal hydrolase</fullName>
        <ecNumber evidence="8">3.4.19.12</ecNumber>
    </recommendedName>
</protein>
<comment type="caution">
    <text evidence="10">The sequence shown here is derived from an EMBL/GenBank/DDBJ whole genome shotgun (WGS) entry which is preliminary data.</text>
</comment>
<evidence type="ECO:0000256" key="3">
    <source>
        <dbReference type="ARBA" id="ARBA00022670"/>
    </source>
</evidence>
<keyword evidence="3 8" id="KW-0645">Protease</keyword>
<dbReference type="EMBL" id="ASPP01005027">
    <property type="protein sequence ID" value="ETO31289.1"/>
    <property type="molecule type" value="Genomic_DNA"/>
</dbReference>
<dbReference type="SUPFAM" id="SSF54001">
    <property type="entry name" value="Cysteine proteinases"/>
    <property type="match status" value="1"/>
</dbReference>
<dbReference type="Proteomes" id="UP000023152">
    <property type="component" value="Unassembled WGS sequence"/>
</dbReference>
<organism evidence="10 11">
    <name type="scientific">Reticulomyxa filosa</name>
    <dbReference type="NCBI Taxonomy" id="46433"/>
    <lineage>
        <taxon>Eukaryota</taxon>
        <taxon>Sar</taxon>
        <taxon>Rhizaria</taxon>
        <taxon>Retaria</taxon>
        <taxon>Foraminifera</taxon>
        <taxon>Monothalamids</taxon>
        <taxon>Reticulomyxidae</taxon>
        <taxon>Reticulomyxa</taxon>
    </lineage>
</organism>
<dbReference type="GO" id="GO:0016579">
    <property type="term" value="P:protein deubiquitination"/>
    <property type="evidence" value="ECO:0007669"/>
    <property type="project" value="TreeGrafter"/>
</dbReference>
<evidence type="ECO:0000313" key="11">
    <source>
        <dbReference type="Proteomes" id="UP000023152"/>
    </source>
</evidence>
<dbReference type="GO" id="GO:0005737">
    <property type="term" value="C:cytoplasm"/>
    <property type="evidence" value="ECO:0007669"/>
    <property type="project" value="TreeGrafter"/>
</dbReference>
<evidence type="ECO:0000256" key="4">
    <source>
        <dbReference type="ARBA" id="ARBA00022786"/>
    </source>
</evidence>
<evidence type="ECO:0000256" key="8">
    <source>
        <dbReference type="RuleBase" id="RU361215"/>
    </source>
</evidence>
<dbReference type="PROSITE" id="PS52048">
    <property type="entry name" value="UCH_DOMAIN"/>
    <property type="match status" value="1"/>
</dbReference>
<evidence type="ECO:0000259" key="9">
    <source>
        <dbReference type="PROSITE" id="PS52048"/>
    </source>
</evidence>
<evidence type="ECO:0000256" key="7">
    <source>
        <dbReference type="PROSITE-ProRule" id="PRU01393"/>
    </source>
</evidence>
<evidence type="ECO:0000256" key="1">
    <source>
        <dbReference type="ARBA" id="ARBA00000707"/>
    </source>
</evidence>
<evidence type="ECO:0000256" key="2">
    <source>
        <dbReference type="ARBA" id="ARBA00009326"/>
    </source>
</evidence>
<keyword evidence="5 8" id="KW-0378">Hydrolase</keyword>
<evidence type="ECO:0000256" key="5">
    <source>
        <dbReference type="ARBA" id="ARBA00022801"/>
    </source>
</evidence>
<dbReference type="InterPro" id="IPR036959">
    <property type="entry name" value="Peptidase_C12_UCH_sf"/>
</dbReference>
<dbReference type="OrthoDB" id="427186at2759"/>
<dbReference type="InterPro" id="IPR001578">
    <property type="entry name" value="Peptidase_C12_UCH"/>
</dbReference>
<gene>
    <name evidence="10" type="ORF">RFI_05832</name>
</gene>
<dbReference type="GO" id="GO:0004843">
    <property type="term" value="F:cysteine-type deubiquitinase activity"/>
    <property type="evidence" value="ECO:0007669"/>
    <property type="project" value="UniProtKB-EC"/>
</dbReference>
<dbReference type="PRINTS" id="PR00707">
    <property type="entry name" value="UBCTHYDRLASE"/>
</dbReference>
<dbReference type="Gene3D" id="3.40.532.10">
    <property type="entry name" value="Peptidase C12, ubiquitin carboxyl-terminal hydrolase"/>
    <property type="match status" value="1"/>
</dbReference>
<sequence>MAEEEKTNPKLSETDQPNLEKDDWWTALESNPKVFNQFVNKLGLSSSYWFEDIYSLDEEYLCSFENDIIAFVLIYPTNETLSSFLTKYHSTLKQGQKENSSDLIRIYQHKEFGHACGYIACLHCVCNCVDTKSIQQESLLSTFLEKVKALPDKSPQQVGWLLLKQDKIRAVANECGQSKHCDTAAPVKEKKNRQKLGKHYTCFILKNNHVIEMNGKGEPIDHGPVDSKLDKPFLSHVRTILLNYVQHANGKIDFSLIGLLYKNEKS</sequence>
<dbReference type="EC" id="3.4.19.12" evidence="8"/>
<reference evidence="10 11" key="1">
    <citation type="journal article" date="2013" name="Curr. Biol.">
        <title>The Genome of the Foraminiferan Reticulomyxa filosa.</title>
        <authorList>
            <person name="Glockner G."/>
            <person name="Hulsmann N."/>
            <person name="Schleicher M."/>
            <person name="Noegel A.A."/>
            <person name="Eichinger L."/>
            <person name="Gallinger C."/>
            <person name="Pawlowski J."/>
            <person name="Sierra R."/>
            <person name="Euteneuer U."/>
            <person name="Pillet L."/>
            <person name="Moustafa A."/>
            <person name="Platzer M."/>
            <person name="Groth M."/>
            <person name="Szafranski K."/>
            <person name="Schliwa M."/>
        </authorList>
    </citation>
    <scope>NUCLEOTIDE SEQUENCE [LARGE SCALE GENOMIC DNA]</scope>
</reference>
<accession>X6NZL7</accession>
<dbReference type="AlphaFoldDB" id="X6NZL7"/>
<dbReference type="Pfam" id="PF01088">
    <property type="entry name" value="Peptidase_C12"/>
    <property type="match status" value="1"/>
</dbReference>
<name>X6NZL7_RETFI</name>
<dbReference type="GO" id="GO:0006511">
    <property type="term" value="P:ubiquitin-dependent protein catabolic process"/>
    <property type="evidence" value="ECO:0007669"/>
    <property type="project" value="UniProtKB-UniRule"/>
</dbReference>
<evidence type="ECO:0000256" key="6">
    <source>
        <dbReference type="ARBA" id="ARBA00022807"/>
    </source>
</evidence>
<dbReference type="PANTHER" id="PTHR10589:SF17">
    <property type="entry name" value="UBIQUITIN CARBOXYL-TERMINAL HYDROLASE"/>
    <property type="match status" value="1"/>
</dbReference>
<dbReference type="PANTHER" id="PTHR10589">
    <property type="entry name" value="UBIQUITIN CARBOXYL-TERMINAL HYDROLASE"/>
    <property type="match status" value="1"/>
</dbReference>
<dbReference type="InterPro" id="IPR038765">
    <property type="entry name" value="Papain-like_cys_pep_sf"/>
</dbReference>
<evidence type="ECO:0000313" key="10">
    <source>
        <dbReference type="EMBL" id="ETO31289.1"/>
    </source>
</evidence>
<keyword evidence="11" id="KW-1185">Reference proteome</keyword>
<proteinExistence type="inferred from homology"/>
<comment type="similarity">
    <text evidence="2 7 8">Belongs to the peptidase C12 family.</text>
</comment>